<dbReference type="EMBL" id="CP006644">
    <property type="protein sequence ID" value="AHE54756.1"/>
    <property type="molecule type" value="Genomic_DNA"/>
</dbReference>
<feature type="signal peptide" evidence="1">
    <location>
        <begin position="1"/>
        <end position="27"/>
    </location>
</feature>
<dbReference type="STRING" id="1123269.NX02_15365"/>
<organism evidence="2 3">
    <name type="scientific">Sphingomonas sanxanigenens DSM 19645 = NX02</name>
    <dbReference type="NCBI Taxonomy" id="1123269"/>
    <lineage>
        <taxon>Bacteria</taxon>
        <taxon>Pseudomonadati</taxon>
        <taxon>Pseudomonadota</taxon>
        <taxon>Alphaproteobacteria</taxon>
        <taxon>Sphingomonadales</taxon>
        <taxon>Sphingomonadaceae</taxon>
        <taxon>Sphingomonas</taxon>
    </lineage>
</organism>
<name>W0ACE2_9SPHN</name>
<dbReference type="AlphaFoldDB" id="W0ACE2"/>
<sequence length="161" mass="17152">MKTKISIWLRRIMIAVTAAGASLAVSAAAAAPETLGIDTIAALSAADLDVSSSRGNAALRRLFPKGANACGKQERLPFERTCAWFSNPDGDSIWPDLFLAIDHGRIVSIVATDVGKLDRKIWACDPGNGDGGAVTCSVQAVPPELRQRWSAAWKQYIDSVN</sequence>
<feature type="chain" id="PRO_5004785450" description="Ig-like domain-containing protein" evidence="1">
    <location>
        <begin position="28"/>
        <end position="161"/>
    </location>
</feature>
<dbReference type="HOGENOM" id="CLU_1642649_0_0_5"/>
<evidence type="ECO:0000313" key="2">
    <source>
        <dbReference type="EMBL" id="AHE54756.1"/>
    </source>
</evidence>
<gene>
    <name evidence="2" type="ORF">NX02_15365</name>
</gene>
<accession>W0ACE2</accession>
<evidence type="ECO:0008006" key="4">
    <source>
        <dbReference type="Google" id="ProtNLM"/>
    </source>
</evidence>
<keyword evidence="1" id="KW-0732">Signal</keyword>
<dbReference type="Proteomes" id="UP000018851">
    <property type="component" value="Chromosome"/>
</dbReference>
<evidence type="ECO:0000256" key="1">
    <source>
        <dbReference type="SAM" id="SignalP"/>
    </source>
</evidence>
<dbReference type="RefSeq" id="WP_025292959.1">
    <property type="nucleotide sequence ID" value="NZ_CP006644.1"/>
</dbReference>
<dbReference type="PATRIC" id="fig|1123269.5.peg.3001"/>
<keyword evidence="3" id="KW-1185">Reference proteome</keyword>
<dbReference type="KEGG" id="ssan:NX02_15365"/>
<proteinExistence type="predicted"/>
<evidence type="ECO:0000313" key="3">
    <source>
        <dbReference type="Proteomes" id="UP000018851"/>
    </source>
</evidence>
<reference evidence="2 3" key="1">
    <citation type="submission" date="2013-07" db="EMBL/GenBank/DDBJ databases">
        <title>Completed genome of Sphingomonas sanxanigenens NX02.</title>
        <authorList>
            <person name="Ma T."/>
            <person name="Huang H."/>
            <person name="Wu M."/>
            <person name="Li X."/>
            <person name="Li G."/>
        </authorList>
    </citation>
    <scope>NUCLEOTIDE SEQUENCE [LARGE SCALE GENOMIC DNA]</scope>
    <source>
        <strain evidence="2 3">NX02</strain>
    </source>
</reference>
<protein>
    <recommendedName>
        <fullName evidence="4">Ig-like domain-containing protein</fullName>
    </recommendedName>
</protein>